<dbReference type="Proteomes" id="UP000230611">
    <property type="component" value="Unassembled WGS sequence"/>
</dbReference>
<proteinExistence type="predicted"/>
<evidence type="ECO:0000313" key="5">
    <source>
        <dbReference type="Proteomes" id="UP000230611"/>
    </source>
</evidence>
<comment type="caution">
    <text evidence="4">The sequence shown here is derived from an EMBL/GenBank/DDBJ whole genome shotgun (WGS) entry which is preliminary data.</text>
</comment>
<dbReference type="CDD" id="cd01127">
    <property type="entry name" value="TrwB_TraG_TraD_VirD4"/>
    <property type="match status" value="1"/>
</dbReference>
<dbReference type="PANTHER" id="PTHR30121:SF11">
    <property type="entry name" value="AAA+ ATPASE DOMAIN-CONTAINING PROTEIN"/>
    <property type="match status" value="1"/>
</dbReference>
<dbReference type="NCBIfam" id="TIGR04272">
    <property type="entry name" value="cxxc_cxxc_Mbark"/>
    <property type="match status" value="1"/>
</dbReference>
<gene>
    <name evidence="4" type="ORF">CO116_02985</name>
</gene>
<organism evidence="4 5">
    <name type="scientific">Candidatus Falkowbacteria bacterium CG_4_9_14_3_um_filter_38_19</name>
    <dbReference type="NCBI Taxonomy" id="1974559"/>
    <lineage>
        <taxon>Bacteria</taxon>
        <taxon>Candidatus Falkowiibacteriota</taxon>
    </lineage>
</organism>
<protein>
    <submittedName>
        <fullName evidence="4">Uncharacterized protein</fullName>
    </submittedName>
</protein>
<dbReference type="Pfam" id="PF23477">
    <property type="entry name" value="zf_Tbcl_2"/>
    <property type="match status" value="1"/>
</dbReference>
<dbReference type="InterPro" id="IPR051162">
    <property type="entry name" value="T4SS_component"/>
</dbReference>
<dbReference type="Pfam" id="PF10412">
    <property type="entry name" value="TrwB_AAD_bind"/>
    <property type="match status" value="1"/>
</dbReference>
<dbReference type="InterPro" id="IPR019476">
    <property type="entry name" value="T4SS_TraD_DNA-bd"/>
</dbReference>
<reference evidence="5" key="1">
    <citation type="submission" date="2017-09" db="EMBL/GenBank/DDBJ databases">
        <title>Depth-based differentiation of microbial function through sediment-hosted aquifers and enrichment of novel symbionts in the deep terrestrial subsurface.</title>
        <authorList>
            <person name="Probst A.J."/>
            <person name="Ladd B."/>
            <person name="Jarett J.K."/>
            <person name="Geller-Mcgrath D.E."/>
            <person name="Sieber C.M.K."/>
            <person name="Emerson J.B."/>
            <person name="Anantharaman K."/>
            <person name="Thomas B.C."/>
            <person name="Malmstrom R."/>
            <person name="Stieglmeier M."/>
            <person name="Klingl A."/>
            <person name="Woyke T."/>
            <person name="Ryan C.M."/>
            <person name="Banfield J.F."/>
        </authorList>
    </citation>
    <scope>NUCLEOTIDE SEQUENCE [LARGE SCALE GENOMIC DNA]</scope>
</reference>
<feature type="domain" description="Type IV secretion system coupling protein TraD DNA-binding" evidence="2">
    <location>
        <begin position="23"/>
        <end position="346"/>
    </location>
</feature>
<dbReference type="Gene3D" id="3.40.50.300">
    <property type="entry name" value="P-loop containing nucleotide triphosphate hydrolases"/>
    <property type="match status" value="2"/>
</dbReference>
<evidence type="ECO:0000256" key="1">
    <source>
        <dbReference type="SAM" id="MobiDB-lite"/>
    </source>
</evidence>
<dbReference type="InterPro" id="IPR026363">
    <property type="entry name" value="CxxC-x17-CxxC_dom"/>
</dbReference>
<evidence type="ECO:0000313" key="4">
    <source>
        <dbReference type="EMBL" id="PJB15916.1"/>
    </source>
</evidence>
<feature type="compositionally biased region" description="Basic and acidic residues" evidence="1">
    <location>
        <begin position="639"/>
        <end position="654"/>
    </location>
</feature>
<evidence type="ECO:0000259" key="3">
    <source>
        <dbReference type="Pfam" id="PF23477"/>
    </source>
</evidence>
<sequence>MANEEITVFAETNYRNNFRKFGIKTDDRRRHMYLIGKTGMGKSTVLENIIINDIRAGYGVAVVDPHGDLAEKIIEFIPSSRVNDVIYFNPADIEYPIAFNVVEQVEPHLRHLVASGLIGVFQKLWADSWGPRLEYILRNAILAILDYPGSTLLGITRMLSDKAFRKKVVDKIQDPVVKSFWLNEFANYAKNFASEAVSPIQNKVGQFLSSSLIRNIVGQVKSSIDLREVMDQGKILILNLSKGRIGEDNSALLGAMMITKIQLAVMSRVDIPEKERQDFYLYIDEFQNFTTDSFANILSEARKYRLNLIMAHQYIEQLGEKVAAAVFGNIGTMIVFRVGAADAEELVKEYTPVFTEEDLVNLPKFEFYIKLMIDGIASDPFSARGLPPLAEEERTDTKDKVIRVSRERYAKNRDVVEEKISRWHAIDEEVEKKPARKDNIRISEKTRPTKILEPRKDREIGVSHGSIANRVNPVRESRFFTPSKNDFLTGSASSGNDRRLKAVAFSNGVKIQPEARPVSSSNGIYKFEAICSRCGKPTNISFAPDGIRPIFCKECLSRARAEKRQEIEARIAAKKEELAKLEQSNGVGLKQPANIEPEVTLKQALQNGAVDFSGQRIANKSAPAEPERQPADLPSKATEQIKAKNAKADERELKEDEEISF</sequence>
<dbReference type="InterPro" id="IPR027417">
    <property type="entry name" value="P-loop_NTPase"/>
</dbReference>
<dbReference type="AlphaFoldDB" id="A0A2M8AEF0"/>
<dbReference type="SUPFAM" id="SSF52540">
    <property type="entry name" value="P-loop containing nucleoside triphosphate hydrolases"/>
    <property type="match status" value="1"/>
</dbReference>
<feature type="domain" description="CxxC-x17-CxxC" evidence="3">
    <location>
        <begin position="527"/>
        <end position="559"/>
    </location>
</feature>
<evidence type="ECO:0000259" key="2">
    <source>
        <dbReference type="Pfam" id="PF10412"/>
    </source>
</evidence>
<name>A0A2M8AEF0_9BACT</name>
<feature type="region of interest" description="Disordered" evidence="1">
    <location>
        <begin position="612"/>
        <end position="661"/>
    </location>
</feature>
<dbReference type="EMBL" id="PFUO01000134">
    <property type="protein sequence ID" value="PJB15916.1"/>
    <property type="molecule type" value="Genomic_DNA"/>
</dbReference>
<accession>A0A2M8AEF0</accession>
<dbReference type="PANTHER" id="PTHR30121">
    <property type="entry name" value="UNCHARACTERIZED PROTEIN YJGR-RELATED"/>
    <property type="match status" value="1"/>
</dbReference>